<dbReference type="EMBL" id="CAUYUJ010000459">
    <property type="protein sequence ID" value="CAK0790673.1"/>
    <property type="molecule type" value="Genomic_DNA"/>
</dbReference>
<proteinExistence type="predicted"/>
<organism evidence="1 2">
    <name type="scientific">Prorocentrum cordatum</name>
    <dbReference type="NCBI Taxonomy" id="2364126"/>
    <lineage>
        <taxon>Eukaryota</taxon>
        <taxon>Sar</taxon>
        <taxon>Alveolata</taxon>
        <taxon>Dinophyceae</taxon>
        <taxon>Prorocentrales</taxon>
        <taxon>Prorocentraceae</taxon>
        <taxon>Prorocentrum</taxon>
    </lineage>
</organism>
<dbReference type="Proteomes" id="UP001189429">
    <property type="component" value="Unassembled WGS sequence"/>
</dbReference>
<evidence type="ECO:0000313" key="2">
    <source>
        <dbReference type="Proteomes" id="UP001189429"/>
    </source>
</evidence>
<dbReference type="InterPro" id="IPR011990">
    <property type="entry name" value="TPR-like_helical_dom_sf"/>
</dbReference>
<accession>A0ABN9PCU0</accession>
<evidence type="ECO:0000313" key="1">
    <source>
        <dbReference type="EMBL" id="CAK0790673.1"/>
    </source>
</evidence>
<comment type="caution">
    <text evidence="1">The sequence shown here is derived from an EMBL/GenBank/DDBJ whole genome shotgun (WGS) entry which is preliminary data.</text>
</comment>
<gene>
    <name evidence="1" type="ORF">PCOR1329_LOCUS1892</name>
</gene>
<name>A0ABN9PCU0_9DINO</name>
<protein>
    <submittedName>
        <fullName evidence="1">Uncharacterized protein</fullName>
    </submittedName>
</protein>
<dbReference type="Gene3D" id="1.25.40.10">
    <property type="entry name" value="Tetratricopeptide repeat domain"/>
    <property type="match status" value="1"/>
</dbReference>
<dbReference type="PROSITE" id="PS51257">
    <property type="entry name" value="PROKAR_LIPOPROTEIN"/>
    <property type="match status" value="1"/>
</dbReference>
<keyword evidence="2" id="KW-1185">Reference proteome</keyword>
<reference evidence="1" key="1">
    <citation type="submission" date="2023-10" db="EMBL/GenBank/DDBJ databases">
        <authorList>
            <person name="Chen Y."/>
            <person name="Shah S."/>
            <person name="Dougan E. K."/>
            <person name="Thang M."/>
            <person name="Chan C."/>
        </authorList>
    </citation>
    <scope>NUCLEOTIDE SEQUENCE [LARGE SCALE GENOMIC DNA]</scope>
</reference>
<sequence>MSAKLEPDTLSYNSGISACEKCTEWEHALWLLGEALEAKLELTIISYNAGVSACGRSGQWQRGLSLLCELRAAMLKADVIQFVAQRIWRRRTVAAGVVIVVQLEGGHGDAQRNKLLRCSKRLREGRRMAAGAIVA</sequence>